<accession>A0A386H176</accession>
<feature type="transmembrane region" description="Helical" evidence="1">
    <location>
        <begin position="88"/>
        <end position="110"/>
    </location>
</feature>
<gene>
    <name evidence="2" type="ORF">D4Z93_01650</name>
</gene>
<dbReference type="AlphaFoldDB" id="A0A386H176"/>
<protein>
    <submittedName>
        <fullName evidence="2">Uncharacterized protein</fullName>
    </submittedName>
</protein>
<dbReference type="RefSeq" id="WP_119970024.1">
    <property type="nucleotide sequence ID" value="NZ_CP032416.1"/>
</dbReference>
<keyword evidence="1" id="KW-0812">Transmembrane</keyword>
<dbReference type="OrthoDB" id="1787445at2"/>
<evidence type="ECO:0000256" key="1">
    <source>
        <dbReference type="SAM" id="Phobius"/>
    </source>
</evidence>
<sequence length="153" mass="17589">MLKLTGIDILLRTIPEAFLFVLSAYLFSFKKINKKDFSISVLLLSICTYLVRELPIHYGVHIIINIAVFGLIMVFIDKIDLAKAMTYSFGVMMILSICEWLNLFVLDILAKNSVQYILKDPIIKNLCFLPSLVLFLIIVLLIRFLIKERVDCV</sequence>
<name>A0A386H176_9CLOT</name>
<proteinExistence type="predicted"/>
<keyword evidence="3" id="KW-1185">Reference proteome</keyword>
<keyword evidence="1" id="KW-0472">Membrane</keyword>
<feature type="transmembrane region" description="Helical" evidence="1">
    <location>
        <begin position="58"/>
        <end position="76"/>
    </location>
</feature>
<dbReference type="Proteomes" id="UP000266301">
    <property type="component" value="Chromosome"/>
</dbReference>
<evidence type="ECO:0000313" key="2">
    <source>
        <dbReference type="EMBL" id="AYD39315.1"/>
    </source>
</evidence>
<dbReference type="KEGG" id="cfer:D4Z93_01650"/>
<reference evidence="2 3" key="1">
    <citation type="journal article" date="2019" name="Int. J. Syst. Evol. Microbiol.">
        <title>Clostridium fermenticellae sp. nov., isolated from the mud in a fermentation cellar for the production of the Chinese liquor, baijiu.</title>
        <authorList>
            <person name="Xu P.X."/>
            <person name="Chai L.J."/>
            <person name="Qiu T."/>
            <person name="Zhang X.J."/>
            <person name="Lu Z.M."/>
            <person name="Xiao C."/>
            <person name="Wang S.T."/>
            <person name="Shen C.H."/>
            <person name="Shi J.S."/>
            <person name="Xu Z.H."/>
        </authorList>
    </citation>
    <scope>NUCLEOTIDE SEQUENCE [LARGE SCALE GENOMIC DNA]</scope>
    <source>
        <strain evidence="2 3">JN500901</strain>
    </source>
</reference>
<feature type="transmembrane region" description="Helical" evidence="1">
    <location>
        <begin position="122"/>
        <end position="146"/>
    </location>
</feature>
<evidence type="ECO:0000313" key="3">
    <source>
        <dbReference type="Proteomes" id="UP000266301"/>
    </source>
</evidence>
<keyword evidence="1" id="KW-1133">Transmembrane helix</keyword>
<dbReference type="EMBL" id="CP032416">
    <property type="protein sequence ID" value="AYD39315.1"/>
    <property type="molecule type" value="Genomic_DNA"/>
</dbReference>
<organism evidence="2 3">
    <name type="scientific">Clostridium fermenticellae</name>
    <dbReference type="NCBI Taxonomy" id="2068654"/>
    <lineage>
        <taxon>Bacteria</taxon>
        <taxon>Bacillati</taxon>
        <taxon>Bacillota</taxon>
        <taxon>Clostridia</taxon>
        <taxon>Eubacteriales</taxon>
        <taxon>Clostridiaceae</taxon>
        <taxon>Clostridium</taxon>
    </lineage>
</organism>
<feature type="transmembrane region" description="Helical" evidence="1">
    <location>
        <begin position="6"/>
        <end position="29"/>
    </location>
</feature>